<name>A0ABU8XTA5_9PROT</name>
<dbReference type="EMBL" id="JBBLZC010000009">
    <property type="protein sequence ID" value="MEK0083609.1"/>
    <property type="molecule type" value="Genomic_DNA"/>
</dbReference>
<feature type="compositionally biased region" description="Pro residues" evidence="1">
    <location>
        <begin position="41"/>
        <end position="66"/>
    </location>
</feature>
<accession>A0ABU8XTA5</accession>
<reference evidence="2 3" key="1">
    <citation type="submission" date="2024-01" db="EMBL/GenBank/DDBJ databases">
        <title>Multi-omics insights into the function and evolution of sodium benzoate biodegradation pathways in Benzoatithermus flavus gen. nov., sp. nov. from hot spring.</title>
        <authorList>
            <person name="Hu C.-J."/>
            <person name="Li W.-J."/>
        </authorList>
    </citation>
    <scope>NUCLEOTIDE SEQUENCE [LARGE SCALE GENOMIC DNA]</scope>
    <source>
        <strain evidence="2 3">SYSU G07066</strain>
    </source>
</reference>
<proteinExistence type="predicted"/>
<organism evidence="2 3">
    <name type="scientific">Benzoatithermus flavus</name>
    <dbReference type="NCBI Taxonomy" id="3108223"/>
    <lineage>
        <taxon>Bacteria</taxon>
        <taxon>Pseudomonadati</taxon>
        <taxon>Pseudomonadota</taxon>
        <taxon>Alphaproteobacteria</taxon>
        <taxon>Geminicoccales</taxon>
        <taxon>Geminicoccaceae</taxon>
        <taxon>Benzoatithermus</taxon>
    </lineage>
</organism>
<evidence type="ECO:0000313" key="3">
    <source>
        <dbReference type="Proteomes" id="UP001375743"/>
    </source>
</evidence>
<keyword evidence="3" id="KW-1185">Reference proteome</keyword>
<dbReference type="Proteomes" id="UP001375743">
    <property type="component" value="Unassembled WGS sequence"/>
</dbReference>
<protein>
    <submittedName>
        <fullName evidence="2">Uncharacterized protein</fullName>
    </submittedName>
</protein>
<evidence type="ECO:0000256" key="1">
    <source>
        <dbReference type="SAM" id="MobiDB-lite"/>
    </source>
</evidence>
<comment type="caution">
    <text evidence="2">The sequence shown here is derived from an EMBL/GenBank/DDBJ whole genome shotgun (WGS) entry which is preliminary data.</text>
</comment>
<gene>
    <name evidence="2" type="ORF">U1T56_10635</name>
</gene>
<evidence type="ECO:0000313" key="2">
    <source>
        <dbReference type="EMBL" id="MEK0083609.1"/>
    </source>
</evidence>
<feature type="region of interest" description="Disordered" evidence="1">
    <location>
        <begin position="34"/>
        <end position="69"/>
    </location>
</feature>
<sequence>MPHRQNHLLAGVAAGLIAAGLLLLAGPGSAQQGPRRLFPDIAPPPQERPVLPPASPAPLGPVPASPAQPDRIRVESLSPPTLAALGVASAEDVLGGAIWSQGAPPDLPLLLQRLPTNIAEPTLRGLQKAVLLAPGLDRGGSREIFFLRVDRLLAMGEPEAALELLGLVPESDRDPELEGKRVLARFAADQTDAACAAASAQQAATSPWPEARLVCAALARDAGAVETGLDLLEARGQKLDPLLTELLRAAPGDHRVTLPARVPDDPLFLPLLRRVPLDVDAAAVARLPAPVRQTLAVNKDVPAVARAAAGAPVRVGPSVRPELNGRAPADWRSAFASVPAERRGLWTALVDGLGLELPDAIWAELVRDPQKPEAAAPDLALWRGFEVARLQDQRGAMLLYVLLLLDGRPEAAAPVSVRRALDALVGMGLSSTAKALAAGAGGAAGL</sequence>
<dbReference type="RefSeq" id="WP_418159459.1">
    <property type="nucleotide sequence ID" value="NZ_JBBLZC010000009.1"/>
</dbReference>